<dbReference type="PANTHER" id="PTHR42884:SF23">
    <property type="entry name" value="FURIN-LIKE PROTEASE 2"/>
    <property type="match status" value="1"/>
</dbReference>
<dbReference type="Gene3D" id="3.40.50.200">
    <property type="entry name" value="Peptidase S8/S53 domain"/>
    <property type="match status" value="1"/>
</dbReference>
<feature type="compositionally biased region" description="Basic and acidic residues" evidence="11">
    <location>
        <begin position="56"/>
        <end position="80"/>
    </location>
</feature>
<dbReference type="InterPro" id="IPR034182">
    <property type="entry name" value="Kexin/furin"/>
</dbReference>
<dbReference type="InterPro" id="IPR008979">
    <property type="entry name" value="Galactose-bd-like_sf"/>
</dbReference>
<evidence type="ECO:0000256" key="8">
    <source>
        <dbReference type="ARBA" id="ARBA00023157"/>
    </source>
</evidence>
<evidence type="ECO:0000256" key="2">
    <source>
        <dbReference type="ARBA" id="ARBA00022670"/>
    </source>
</evidence>
<evidence type="ECO:0000256" key="10">
    <source>
        <dbReference type="PROSITE-ProRule" id="PRU01240"/>
    </source>
</evidence>
<accession>A0ABN7AXU7</accession>
<dbReference type="SUPFAM" id="SSF52743">
    <property type="entry name" value="Subtilisin-like"/>
    <property type="match status" value="1"/>
</dbReference>
<dbReference type="InterPro" id="IPR009030">
    <property type="entry name" value="Growth_fac_rcpt_cys_sf"/>
</dbReference>
<keyword evidence="12" id="KW-1133">Transmembrane helix</keyword>
<dbReference type="CDD" id="cd04059">
    <property type="entry name" value="Peptidases_S8_Protein_convertases_Kexins_Furin-like"/>
    <property type="match status" value="1"/>
</dbReference>
<dbReference type="SUPFAM" id="SSF57184">
    <property type="entry name" value="Growth factor receptor domain"/>
    <property type="match status" value="2"/>
</dbReference>
<organism evidence="14 15">
    <name type="scientific">Nesidiocoris tenuis</name>
    <dbReference type="NCBI Taxonomy" id="355587"/>
    <lineage>
        <taxon>Eukaryota</taxon>
        <taxon>Metazoa</taxon>
        <taxon>Ecdysozoa</taxon>
        <taxon>Arthropoda</taxon>
        <taxon>Hexapoda</taxon>
        <taxon>Insecta</taxon>
        <taxon>Pterygota</taxon>
        <taxon>Neoptera</taxon>
        <taxon>Paraneoptera</taxon>
        <taxon>Hemiptera</taxon>
        <taxon>Heteroptera</taxon>
        <taxon>Panheteroptera</taxon>
        <taxon>Cimicomorpha</taxon>
        <taxon>Miridae</taxon>
        <taxon>Dicyphina</taxon>
        <taxon>Nesidiocoris</taxon>
    </lineage>
</organism>
<keyword evidence="5" id="KW-0677">Repeat</keyword>
<dbReference type="InterPro" id="IPR006212">
    <property type="entry name" value="Furin_repeat"/>
</dbReference>
<evidence type="ECO:0000259" key="13">
    <source>
        <dbReference type="PROSITE" id="PS51829"/>
    </source>
</evidence>
<dbReference type="Pfam" id="PF14843">
    <property type="entry name" value="GF_recep_IV"/>
    <property type="match status" value="1"/>
</dbReference>
<dbReference type="PROSITE" id="PS51829">
    <property type="entry name" value="P_HOMO_B"/>
    <property type="match status" value="1"/>
</dbReference>
<dbReference type="SUPFAM" id="SSF49785">
    <property type="entry name" value="Galactose-binding domain-like"/>
    <property type="match status" value="1"/>
</dbReference>
<dbReference type="Gene3D" id="2.10.220.10">
    <property type="entry name" value="Hormone Receptor, Insulin-like Growth Factor Receptor 1, Chain A, domain 2"/>
    <property type="match status" value="4"/>
</dbReference>
<dbReference type="InterPro" id="IPR002884">
    <property type="entry name" value="P_dom"/>
</dbReference>
<comment type="caution">
    <text evidence="10">Lacks conserved residue(s) required for the propagation of feature annotation.</text>
</comment>
<keyword evidence="9" id="KW-0325">Glycoprotein</keyword>
<evidence type="ECO:0000256" key="3">
    <source>
        <dbReference type="ARBA" id="ARBA00022685"/>
    </source>
</evidence>
<dbReference type="InterPro" id="IPR032778">
    <property type="entry name" value="GF_recep_IV"/>
</dbReference>
<sequence length="951" mass="103284">MRISAQEQKPSGEGKRRNDAKLVSVGHGKVVQPWLHSLALHLSRVLRSTLGRVELDPRASSDMNDNDKDPTPRDNGDNKHGTRCAGEVAASAYNSHCGVGVAYNASIGGVRMLDGAVSDAVEAAALSLNPSHVDIYSASWGPEDDGQTVDGPGPLATRAFINGIVKGRGGKGSIFVWASGNGGMHTDSCNCDGYTNSVYTLSISSATQAGLKPWYLEECSSTIATTYSSGILGRDRTVVTVDMDPMLRPEKLCTTDHTGTSASAPLAAGMCALALEANPNLTWRDLQHIVVMSANPRPLQRESGWVLNGARRKVSHKFGYGLMDGAAMVTLAEQWSMVPPQHICKTPIIAIDRPINKSFGSELALSTNVSGCDGQDNEVHYLEHVQCKVSLSFFPRGNLKLLLVSPSGTPSTLLAYRPKDEIAATLDDWPFLSVHFWGEDPRGQWTLRILNNGRKKVDTDGVFIKWQLYFYGTDTKPVNLRPPSLQLYKNNQDKITETDFYKPKTESGNLGYDDNTIDEGSEVLYDCHSECDSKGCYGPEDTQCISCANYKLNKSCVALCSEEGYYPADGECKKCHPDCLTCTGPGYHSCLTCAPHFFYITDLAICMHTCPHTYFPDVAAKQCISCHETCLSCDEAPNICSSCDPHLVLHNGSCYATCPPGTYTNRHQRCSSCHPSCEECSGPRSTDCIHRRRGLMPSCGDSDTCTHCPSGLLLMNTTCVSSCGPGWYQSGNVCRRCWQGCASCYGGRKDECISCQPGKILARGQCRLHCPRNMYSTANGCANCHHFCSTCNGGGAYSCTTCAPTRYLDETSGLCYACHNSCYGCTSASDTSCTSCRQDLFLDNGQCVKSPSKVQNLINQFDISSSNKFHGSSAGKRRISETDSELWEQPLFDSGEGLDESEGSYPVQEGFHRSKPPPEYSPFVTVTVIAVVACLAIIVLFALLFATLQVR</sequence>
<evidence type="ECO:0000256" key="6">
    <source>
        <dbReference type="ARBA" id="ARBA00022801"/>
    </source>
</evidence>
<protein>
    <submittedName>
        <fullName evidence="14">Proprotein convertase P-domain</fullName>
    </submittedName>
</protein>
<dbReference type="Pfam" id="PF00082">
    <property type="entry name" value="Peptidase_S8"/>
    <property type="match status" value="1"/>
</dbReference>
<dbReference type="InterPro" id="IPR000209">
    <property type="entry name" value="Peptidase_S8/S53_dom"/>
</dbReference>
<evidence type="ECO:0000313" key="14">
    <source>
        <dbReference type="EMBL" id="BES97015.1"/>
    </source>
</evidence>
<dbReference type="PROSITE" id="PS00137">
    <property type="entry name" value="SUBTILASE_HIS"/>
    <property type="match status" value="1"/>
</dbReference>
<dbReference type="CDD" id="cd00064">
    <property type="entry name" value="FU"/>
    <property type="match status" value="7"/>
</dbReference>
<evidence type="ECO:0000256" key="7">
    <source>
        <dbReference type="ARBA" id="ARBA00022825"/>
    </source>
</evidence>
<keyword evidence="12" id="KW-0812">Transmembrane</keyword>
<dbReference type="Proteomes" id="UP001307889">
    <property type="component" value="Chromosome 7"/>
</dbReference>
<evidence type="ECO:0000256" key="9">
    <source>
        <dbReference type="ARBA" id="ARBA00023180"/>
    </source>
</evidence>
<keyword evidence="2" id="KW-0645">Protease</keyword>
<dbReference type="PROSITE" id="PS51892">
    <property type="entry name" value="SUBTILASE"/>
    <property type="match status" value="1"/>
</dbReference>
<dbReference type="SMART" id="SM00261">
    <property type="entry name" value="FU"/>
    <property type="match status" value="7"/>
</dbReference>
<keyword evidence="15" id="KW-1185">Reference proteome</keyword>
<dbReference type="PRINTS" id="PR00723">
    <property type="entry name" value="SUBTILISIN"/>
</dbReference>
<dbReference type="InterPro" id="IPR023828">
    <property type="entry name" value="Peptidase_S8_Ser-AS"/>
</dbReference>
<keyword evidence="7" id="KW-0720">Serine protease</keyword>
<dbReference type="InterPro" id="IPR015500">
    <property type="entry name" value="Peptidase_S8_subtilisin-rel"/>
</dbReference>
<keyword evidence="4" id="KW-0732">Signal</keyword>
<keyword evidence="8" id="KW-1015">Disulfide bond</keyword>
<dbReference type="InterPro" id="IPR036852">
    <property type="entry name" value="Peptidase_S8/S53_dom_sf"/>
</dbReference>
<feature type="compositionally biased region" description="Basic and acidic residues" evidence="11">
    <location>
        <begin position="10"/>
        <end position="20"/>
    </location>
</feature>
<evidence type="ECO:0000256" key="5">
    <source>
        <dbReference type="ARBA" id="ARBA00022737"/>
    </source>
</evidence>
<comment type="similarity">
    <text evidence="1">Belongs to the peptidase S8 family. Furin subfamily.</text>
</comment>
<feature type="domain" description="P/Homo B" evidence="13">
    <location>
        <begin position="338"/>
        <end position="476"/>
    </location>
</feature>
<keyword evidence="6" id="KW-0378">Hydrolase</keyword>
<proteinExistence type="inferred from homology"/>
<keyword evidence="3" id="KW-0165">Cleavage on pair of basic residues</keyword>
<evidence type="ECO:0000256" key="4">
    <source>
        <dbReference type="ARBA" id="ARBA00022729"/>
    </source>
</evidence>
<evidence type="ECO:0000256" key="11">
    <source>
        <dbReference type="SAM" id="MobiDB-lite"/>
    </source>
</evidence>
<feature type="region of interest" description="Disordered" evidence="11">
    <location>
        <begin position="56"/>
        <end position="82"/>
    </location>
</feature>
<dbReference type="Gene3D" id="2.60.120.260">
    <property type="entry name" value="Galactose-binding domain-like"/>
    <property type="match status" value="1"/>
</dbReference>
<name>A0ABN7AXU7_9HEMI</name>
<feature type="transmembrane region" description="Helical" evidence="12">
    <location>
        <begin position="923"/>
        <end position="948"/>
    </location>
</feature>
<evidence type="ECO:0000313" key="15">
    <source>
        <dbReference type="Proteomes" id="UP001307889"/>
    </source>
</evidence>
<evidence type="ECO:0000256" key="12">
    <source>
        <dbReference type="SAM" id="Phobius"/>
    </source>
</evidence>
<reference evidence="14 15" key="1">
    <citation type="submission" date="2023-09" db="EMBL/GenBank/DDBJ databases">
        <title>Nesidiocoris tenuis whole genome shotgun sequence.</title>
        <authorList>
            <person name="Shibata T."/>
            <person name="Shimoda M."/>
            <person name="Kobayashi T."/>
            <person name="Uehara T."/>
        </authorList>
    </citation>
    <scope>NUCLEOTIDE SEQUENCE [LARGE SCALE GENOMIC DNA]</scope>
    <source>
        <strain evidence="14 15">Japan</strain>
    </source>
</reference>
<evidence type="ECO:0000256" key="1">
    <source>
        <dbReference type="ARBA" id="ARBA00005325"/>
    </source>
</evidence>
<keyword evidence="12" id="KW-0472">Membrane</keyword>
<dbReference type="PANTHER" id="PTHR42884">
    <property type="entry name" value="PROPROTEIN CONVERTASE SUBTILISIN/KEXIN-RELATED"/>
    <property type="match status" value="1"/>
</dbReference>
<dbReference type="PROSITE" id="PS00138">
    <property type="entry name" value="SUBTILASE_SER"/>
    <property type="match status" value="1"/>
</dbReference>
<dbReference type="EMBL" id="AP028915">
    <property type="protein sequence ID" value="BES97015.1"/>
    <property type="molecule type" value="Genomic_DNA"/>
</dbReference>
<gene>
    <name evidence="14" type="ORF">NTJ_09828</name>
</gene>
<feature type="region of interest" description="Disordered" evidence="11">
    <location>
        <begin position="1"/>
        <end position="20"/>
    </location>
</feature>
<dbReference type="Pfam" id="PF01483">
    <property type="entry name" value="P_proprotein"/>
    <property type="match status" value="1"/>
</dbReference>
<dbReference type="InterPro" id="IPR022398">
    <property type="entry name" value="Peptidase_S8_His-AS"/>
</dbReference>